<organism evidence="2 3">
    <name type="scientific">Saccharibacillus brassicae</name>
    <dbReference type="NCBI Taxonomy" id="2583377"/>
    <lineage>
        <taxon>Bacteria</taxon>
        <taxon>Bacillati</taxon>
        <taxon>Bacillota</taxon>
        <taxon>Bacilli</taxon>
        <taxon>Bacillales</taxon>
        <taxon>Paenibacillaceae</taxon>
        <taxon>Saccharibacillus</taxon>
    </lineage>
</organism>
<dbReference type="KEGG" id="saca:FFV09_20190"/>
<protein>
    <submittedName>
        <fullName evidence="2">DUF1992 domain-containing protein</fullName>
    </submittedName>
</protein>
<dbReference type="RefSeq" id="WP_141449506.1">
    <property type="nucleotide sequence ID" value="NZ_CP041217.1"/>
</dbReference>
<dbReference type="EMBL" id="CP041217">
    <property type="protein sequence ID" value="QDH22969.1"/>
    <property type="molecule type" value="Genomic_DNA"/>
</dbReference>
<evidence type="ECO:0000259" key="1">
    <source>
        <dbReference type="Pfam" id="PF09350"/>
    </source>
</evidence>
<dbReference type="PANTHER" id="PTHR39158:SF1">
    <property type="entry name" value="DNAJ HOMOLOG SUBFAMILY C MEMBER 28"/>
    <property type="match status" value="1"/>
</dbReference>
<sequence>MGWLSWLAEQKIEEAVRRGEFDDLPGSGKPIVPDDLPGVPEELRVPYRILKNAGMLPEEMQLRKECLELEDLLAACESDGEKQALQNRLTSKKLKLRTVEEQRGWSGGAYAEYADKIRERLEGE</sequence>
<proteinExistence type="predicted"/>
<dbReference type="Proteomes" id="UP000316968">
    <property type="component" value="Chromosome"/>
</dbReference>
<dbReference type="InterPro" id="IPR052573">
    <property type="entry name" value="DnaJ_C_subfamily_28"/>
</dbReference>
<dbReference type="OrthoDB" id="9798476at2"/>
<gene>
    <name evidence="2" type="ORF">FFV09_20190</name>
</gene>
<dbReference type="PANTHER" id="PTHR39158">
    <property type="entry name" value="OS08G0560600 PROTEIN"/>
    <property type="match status" value="1"/>
</dbReference>
<dbReference type="AlphaFoldDB" id="A0A4Y6UYZ3"/>
<dbReference type="InterPro" id="IPR018961">
    <property type="entry name" value="DnaJ_homolog_subfam-C_membr-28"/>
</dbReference>
<evidence type="ECO:0000313" key="2">
    <source>
        <dbReference type="EMBL" id="QDH22969.1"/>
    </source>
</evidence>
<reference evidence="2 3" key="1">
    <citation type="submission" date="2019-06" db="EMBL/GenBank/DDBJ databases">
        <title>Saccharibacillus brassicae sp. nov., an endophytic bacterium isolated from Chinese cabbage seeds (Brassica pekinensis).</title>
        <authorList>
            <person name="Jiang L."/>
            <person name="Lee J."/>
            <person name="Kim S.W."/>
        </authorList>
    </citation>
    <scope>NUCLEOTIDE SEQUENCE [LARGE SCALE GENOMIC DNA]</scope>
    <source>
        <strain evidence="3">KCTC 43072 / ATSA2</strain>
    </source>
</reference>
<feature type="domain" description="DnaJ homologue subfamily C member 28 conserved" evidence="1">
    <location>
        <begin position="7"/>
        <end position="74"/>
    </location>
</feature>
<accession>A0A4Y6UYZ3</accession>
<keyword evidence="3" id="KW-1185">Reference proteome</keyword>
<evidence type="ECO:0000313" key="3">
    <source>
        <dbReference type="Proteomes" id="UP000316968"/>
    </source>
</evidence>
<dbReference type="Pfam" id="PF09350">
    <property type="entry name" value="DJC28_CD"/>
    <property type="match status" value="1"/>
</dbReference>
<name>A0A4Y6UYZ3_SACBS</name>